<dbReference type="AlphaFoldDB" id="A0A0B7C2E6"/>
<protein>
    <recommendedName>
        <fullName evidence="1">FAM194 C-terminal domain-containing protein</fullName>
    </recommendedName>
</protein>
<dbReference type="PANTHER" id="PTHR23093:SF16">
    <property type="entry name" value="FAM194 C-TERMINAL DOMAIN-CONTAINING PROTEIN"/>
    <property type="match status" value="1"/>
</dbReference>
<reference evidence="2" key="1">
    <citation type="submission" date="2014-12" db="EMBL/GenBank/DDBJ databases">
        <title>Insight into the proteome of Arion vulgaris.</title>
        <authorList>
            <person name="Aradska J."/>
            <person name="Bulat T."/>
            <person name="Smidak R."/>
            <person name="Sarate P."/>
            <person name="Gangsoo J."/>
            <person name="Sialana F."/>
            <person name="Bilban M."/>
            <person name="Lubec G."/>
        </authorList>
    </citation>
    <scope>NUCLEOTIDE SEQUENCE</scope>
    <source>
        <tissue evidence="2">Skin</tissue>
    </source>
</reference>
<evidence type="ECO:0000259" key="1">
    <source>
        <dbReference type="Pfam" id="PF14977"/>
    </source>
</evidence>
<feature type="non-terminal residue" evidence="2">
    <location>
        <position position="96"/>
    </location>
</feature>
<dbReference type="PANTHER" id="PTHR23093">
    <property type="entry name" value="SIMILAR TO CHROMOSOME 3 OPEN READING FRAME 20"/>
    <property type="match status" value="1"/>
</dbReference>
<evidence type="ECO:0000313" key="2">
    <source>
        <dbReference type="EMBL" id="CEK98811.1"/>
    </source>
</evidence>
<sequence length="96" mass="10540">LNKGRQLMLTMYIDGTTVAYYPSGRPSVVASAAGHGQAGFYTIVYDDNSDKRILAVFTPSGRGACYHMNGNARFLSTIKGGHIANKDGKVIRQWKW</sequence>
<feature type="domain" description="FAM194 C-terminal" evidence="1">
    <location>
        <begin position="4"/>
        <end position="96"/>
    </location>
</feature>
<name>A0A0B7C2E6_9EUPU</name>
<gene>
    <name evidence="2" type="primary">ORF219662</name>
</gene>
<dbReference type="EMBL" id="HACG01051940">
    <property type="protein sequence ID" value="CEK98811.1"/>
    <property type="molecule type" value="Transcribed_RNA"/>
</dbReference>
<feature type="non-terminal residue" evidence="2">
    <location>
        <position position="1"/>
    </location>
</feature>
<dbReference type="InterPro" id="IPR029281">
    <property type="entry name" value="FAM194_C"/>
</dbReference>
<proteinExistence type="predicted"/>
<organism evidence="2">
    <name type="scientific">Arion vulgaris</name>
    <dbReference type="NCBI Taxonomy" id="1028688"/>
    <lineage>
        <taxon>Eukaryota</taxon>
        <taxon>Metazoa</taxon>
        <taxon>Spiralia</taxon>
        <taxon>Lophotrochozoa</taxon>
        <taxon>Mollusca</taxon>
        <taxon>Gastropoda</taxon>
        <taxon>Heterobranchia</taxon>
        <taxon>Euthyneura</taxon>
        <taxon>Panpulmonata</taxon>
        <taxon>Eupulmonata</taxon>
        <taxon>Stylommatophora</taxon>
        <taxon>Helicina</taxon>
        <taxon>Arionoidea</taxon>
        <taxon>Arionidae</taxon>
        <taxon>Arion</taxon>
    </lineage>
</organism>
<accession>A0A0B7C2E6</accession>
<dbReference type="Pfam" id="PF14977">
    <property type="entry name" value="FAM194"/>
    <property type="match status" value="1"/>
</dbReference>